<accession>A0ABW9SMY0</accession>
<evidence type="ECO:0000259" key="2">
    <source>
        <dbReference type="Pfam" id="PF07589"/>
    </source>
</evidence>
<comment type="caution">
    <text evidence="3">The sequence shown here is derived from an EMBL/GenBank/DDBJ whole genome shotgun (WGS) entry which is preliminary data.</text>
</comment>
<evidence type="ECO:0000313" key="3">
    <source>
        <dbReference type="EMBL" id="MTW32578.1"/>
    </source>
</evidence>
<evidence type="ECO:0000256" key="1">
    <source>
        <dbReference type="SAM" id="SignalP"/>
    </source>
</evidence>
<dbReference type="EMBL" id="WNKW01000001">
    <property type="protein sequence ID" value="MTW32578.1"/>
    <property type="molecule type" value="Genomic_DNA"/>
</dbReference>
<protein>
    <submittedName>
        <fullName evidence="3">PEP-CTERM sorting domain-containing protein</fullName>
    </submittedName>
</protein>
<gene>
    <name evidence="3" type="ORF">GM655_07050</name>
</gene>
<feature type="chain" id="PRO_5046835508" evidence="1">
    <location>
        <begin position="20"/>
        <end position="238"/>
    </location>
</feature>
<keyword evidence="1" id="KW-0732">Signal</keyword>
<sequence length="238" mass="24436">MKKLPLLLAGLAIAGSANAAVLQFDFTAKIQEMVQFSPMTFTGGSVNSSNLSGSTVAVGDVITGHFTYDTSTAQISNVGGMAMFSSAQAQNALTAAIGSNKLVLDSALSSATTVQVGNNVAAFGGADSFGIAHVSANAQSSQLMALSLFDVSGHAFNANAIPTTLDFSAFNSSTFYYTYSSVTTHAMMGANGNLTSLTVTQLPSGNNPTAPVPEPETYAMLLAGLGLLGWTARRRQAR</sequence>
<feature type="domain" description="Ice-binding protein C-terminal" evidence="2">
    <location>
        <begin position="211"/>
        <end position="235"/>
    </location>
</feature>
<name>A0ABW9SMY0_9BURK</name>
<feature type="signal peptide" evidence="1">
    <location>
        <begin position="1"/>
        <end position="19"/>
    </location>
</feature>
<dbReference type="Pfam" id="PF07589">
    <property type="entry name" value="PEP-CTERM"/>
    <property type="match status" value="1"/>
</dbReference>
<organism evidence="3 4">
    <name type="scientific">Pseudoduganella danionis</name>
    <dbReference type="NCBI Taxonomy" id="1890295"/>
    <lineage>
        <taxon>Bacteria</taxon>
        <taxon>Pseudomonadati</taxon>
        <taxon>Pseudomonadota</taxon>
        <taxon>Betaproteobacteria</taxon>
        <taxon>Burkholderiales</taxon>
        <taxon>Oxalobacteraceae</taxon>
        <taxon>Telluria group</taxon>
        <taxon>Pseudoduganella</taxon>
    </lineage>
</organism>
<dbReference type="InterPro" id="IPR013424">
    <property type="entry name" value="Ice-binding_C"/>
</dbReference>
<evidence type="ECO:0000313" key="4">
    <source>
        <dbReference type="Proteomes" id="UP000735592"/>
    </source>
</evidence>
<proteinExistence type="predicted"/>
<keyword evidence="4" id="KW-1185">Reference proteome</keyword>
<reference evidence="3 4" key="1">
    <citation type="submission" date="2019-11" db="EMBL/GenBank/DDBJ databases">
        <title>Type strains purchased from KCTC, JCM and DSMZ.</title>
        <authorList>
            <person name="Lu H."/>
        </authorList>
    </citation>
    <scope>NUCLEOTIDE SEQUENCE [LARGE SCALE GENOMIC DNA]</scope>
    <source>
        <strain evidence="3 4">DSM 103461</strain>
    </source>
</reference>
<dbReference type="Proteomes" id="UP000735592">
    <property type="component" value="Unassembled WGS sequence"/>
</dbReference>
<dbReference type="NCBIfam" id="TIGR02595">
    <property type="entry name" value="PEP_CTERM"/>
    <property type="match status" value="1"/>
</dbReference>
<dbReference type="RefSeq" id="WP_155433819.1">
    <property type="nucleotide sequence ID" value="NZ_JBHLXK010000003.1"/>
</dbReference>